<dbReference type="Proteomes" id="UP000010475">
    <property type="component" value="Chromosome"/>
</dbReference>
<accession>K9X4H7</accession>
<sequence length="91" mass="10090">MIIMSIRVKISSQNRSSGMNHDNLHPQLVWVCTAKIEKVSHTPSRQIIALMTQTPLTPQPLAAFVPIAAKASSLRPAKEKITQKTSQNCRN</sequence>
<evidence type="ECO:0000313" key="2">
    <source>
        <dbReference type="Proteomes" id="UP000010475"/>
    </source>
</evidence>
<protein>
    <submittedName>
        <fullName evidence="1">Uncharacterized protein</fullName>
    </submittedName>
</protein>
<name>K9X4H7_9NOST</name>
<dbReference type="HOGENOM" id="CLU_2422019_0_0_3"/>
<gene>
    <name evidence="1" type="ORF">Cylst_5353</name>
</gene>
<evidence type="ECO:0000313" key="1">
    <source>
        <dbReference type="EMBL" id="AFZ27378.1"/>
    </source>
</evidence>
<dbReference type="AlphaFoldDB" id="K9X4H7"/>
<organism evidence="1 2">
    <name type="scientific">Cylindrospermum stagnale PCC 7417</name>
    <dbReference type="NCBI Taxonomy" id="56107"/>
    <lineage>
        <taxon>Bacteria</taxon>
        <taxon>Bacillati</taxon>
        <taxon>Cyanobacteriota</taxon>
        <taxon>Cyanophyceae</taxon>
        <taxon>Nostocales</taxon>
        <taxon>Nostocaceae</taxon>
        <taxon>Cylindrospermum</taxon>
    </lineage>
</organism>
<proteinExistence type="predicted"/>
<reference evidence="1 2" key="1">
    <citation type="submission" date="2012-06" db="EMBL/GenBank/DDBJ databases">
        <title>Finished chromosome of genome of Cylindrospermum stagnale PCC 7417.</title>
        <authorList>
            <consortium name="US DOE Joint Genome Institute"/>
            <person name="Gugger M."/>
            <person name="Coursin T."/>
            <person name="Rippka R."/>
            <person name="Tandeau De Marsac N."/>
            <person name="Huntemann M."/>
            <person name="Wei C.-L."/>
            <person name="Han J."/>
            <person name="Detter J.C."/>
            <person name="Han C."/>
            <person name="Tapia R."/>
            <person name="Chen A."/>
            <person name="Kyrpides N."/>
            <person name="Mavromatis K."/>
            <person name="Markowitz V."/>
            <person name="Szeto E."/>
            <person name="Ivanova N."/>
            <person name="Pagani I."/>
            <person name="Pati A."/>
            <person name="Goodwin L."/>
            <person name="Nordberg H.P."/>
            <person name="Cantor M.N."/>
            <person name="Hua S.X."/>
            <person name="Woyke T."/>
            <person name="Kerfeld C.A."/>
        </authorList>
    </citation>
    <scope>NUCLEOTIDE SEQUENCE [LARGE SCALE GENOMIC DNA]</scope>
    <source>
        <strain evidence="1 2">PCC 7417</strain>
    </source>
</reference>
<dbReference type="KEGG" id="csg:Cylst_5353"/>
<keyword evidence="2" id="KW-1185">Reference proteome</keyword>
<dbReference type="EMBL" id="CP003642">
    <property type="protein sequence ID" value="AFZ27378.1"/>
    <property type="molecule type" value="Genomic_DNA"/>
</dbReference>